<dbReference type="AlphaFoldDB" id="A0A1G2H8C7"/>
<dbReference type="EMBL" id="MHOD01000013">
    <property type="protein sequence ID" value="OGZ58188.1"/>
    <property type="molecule type" value="Genomic_DNA"/>
</dbReference>
<protein>
    <submittedName>
        <fullName evidence="1">Uncharacterized protein</fullName>
    </submittedName>
</protein>
<evidence type="ECO:0000313" key="2">
    <source>
        <dbReference type="Proteomes" id="UP000177932"/>
    </source>
</evidence>
<sequence length="65" mass="7591">MKTLSDPELFWGGQDSRVEELTIEGLTERLKGNLEKFRKVLKLNPEIMFPKELPLKYIKSVKVND</sequence>
<comment type="caution">
    <text evidence="1">The sequence shown here is derived from an EMBL/GenBank/DDBJ whole genome shotgun (WGS) entry which is preliminary data.</text>
</comment>
<dbReference type="STRING" id="1802158.A2827_01665"/>
<name>A0A1G2H8C7_9BACT</name>
<proteinExistence type="predicted"/>
<reference evidence="1 2" key="1">
    <citation type="journal article" date="2016" name="Nat. Commun.">
        <title>Thousands of microbial genomes shed light on interconnected biogeochemical processes in an aquifer system.</title>
        <authorList>
            <person name="Anantharaman K."/>
            <person name="Brown C.T."/>
            <person name="Hug L.A."/>
            <person name="Sharon I."/>
            <person name="Castelle C.J."/>
            <person name="Probst A.J."/>
            <person name="Thomas B.C."/>
            <person name="Singh A."/>
            <person name="Wilkins M.J."/>
            <person name="Karaoz U."/>
            <person name="Brodie E.L."/>
            <person name="Williams K.H."/>
            <person name="Hubbard S.S."/>
            <person name="Banfield J.F."/>
        </authorList>
    </citation>
    <scope>NUCLEOTIDE SEQUENCE [LARGE SCALE GENOMIC DNA]</scope>
</reference>
<dbReference type="Proteomes" id="UP000177932">
    <property type="component" value="Unassembled WGS sequence"/>
</dbReference>
<organism evidence="1 2">
    <name type="scientific">Candidatus Spechtbacteria bacterium RIFCSPHIGHO2_01_FULL_43_30</name>
    <dbReference type="NCBI Taxonomy" id="1802158"/>
    <lineage>
        <taxon>Bacteria</taxon>
        <taxon>Candidatus Spechtiibacteriota</taxon>
    </lineage>
</organism>
<accession>A0A1G2H8C7</accession>
<evidence type="ECO:0000313" key="1">
    <source>
        <dbReference type="EMBL" id="OGZ58188.1"/>
    </source>
</evidence>
<gene>
    <name evidence="1" type="ORF">A2827_01665</name>
</gene>